<dbReference type="InterPro" id="IPR030184">
    <property type="entry name" value="WAT1-related"/>
</dbReference>
<evidence type="ECO:0000313" key="8">
    <source>
        <dbReference type="EMBL" id="CAK9175813.1"/>
    </source>
</evidence>
<feature type="transmembrane region" description="Helical" evidence="6">
    <location>
        <begin position="244"/>
        <end position="265"/>
    </location>
</feature>
<feature type="transmembrane region" description="Helical" evidence="6">
    <location>
        <begin position="212"/>
        <end position="232"/>
    </location>
</feature>
<feature type="transmembrane region" description="Helical" evidence="6">
    <location>
        <begin position="68"/>
        <end position="90"/>
    </location>
</feature>
<reference evidence="8 9" key="1">
    <citation type="submission" date="2024-02" db="EMBL/GenBank/DDBJ databases">
        <authorList>
            <person name="Vignale AGUSTIN F."/>
            <person name="Sosa J E."/>
            <person name="Modenutti C."/>
        </authorList>
    </citation>
    <scope>NUCLEOTIDE SEQUENCE [LARGE SCALE GENOMIC DNA]</scope>
</reference>
<protein>
    <recommendedName>
        <fullName evidence="6">WAT1-related protein</fullName>
    </recommendedName>
</protein>
<dbReference type="InterPro" id="IPR037185">
    <property type="entry name" value="EmrE-like"/>
</dbReference>
<dbReference type="Pfam" id="PF00892">
    <property type="entry name" value="EamA"/>
    <property type="match status" value="2"/>
</dbReference>
<evidence type="ECO:0000256" key="5">
    <source>
        <dbReference type="ARBA" id="ARBA00023136"/>
    </source>
</evidence>
<feature type="transmembrane region" description="Helical" evidence="6">
    <location>
        <begin position="277"/>
        <end position="297"/>
    </location>
</feature>
<evidence type="ECO:0000256" key="3">
    <source>
        <dbReference type="ARBA" id="ARBA00022692"/>
    </source>
</evidence>
<evidence type="ECO:0000256" key="4">
    <source>
        <dbReference type="ARBA" id="ARBA00022989"/>
    </source>
</evidence>
<evidence type="ECO:0000259" key="7">
    <source>
        <dbReference type="Pfam" id="PF00892"/>
    </source>
</evidence>
<comment type="subcellular location">
    <subcellularLocation>
        <location evidence="1 6">Membrane</location>
        <topology evidence="1 6">Multi-pass membrane protein</topology>
    </subcellularLocation>
</comment>
<feature type="transmembrane region" description="Helical" evidence="6">
    <location>
        <begin position="7"/>
        <end position="28"/>
    </location>
</feature>
<dbReference type="AlphaFoldDB" id="A0ABC8U3X7"/>
<evidence type="ECO:0000256" key="2">
    <source>
        <dbReference type="ARBA" id="ARBA00007635"/>
    </source>
</evidence>
<feature type="domain" description="EamA" evidence="7">
    <location>
        <begin position="7"/>
        <end position="145"/>
    </location>
</feature>
<accession>A0ABC8U3X7</accession>
<feature type="transmembrane region" description="Helical" evidence="6">
    <location>
        <begin position="96"/>
        <end position="117"/>
    </location>
</feature>
<name>A0ABC8U3X7_9AQUA</name>
<evidence type="ECO:0000256" key="6">
    <source>
        <dbReference type="RuleBase" id="RU363077"/>
    </source>
</evidence>
<keyword evidence="3 6" id="KW-0812">Transmembrane</keyword>
<feature type="transmembrane region" description="Helical" evidence="6">
    <location>
        <begin position="180"/>
        <end position="200"/>
    </location>
</feature>
<evidence type="ECO:0000256" key="1">
    <source>
        <dbReference type="ARBA" id="ARBA00004141"/>
    </source>
</evidence>
<keyword evidence="5 6" id="KW-0472">Membrane</keyword>
<dbReference type="InterPro" id="IPR000620">
    <property type="entry name" value="EamA_dom"/>
</dbReference>
<organism evidence="8 9">
    <name type="scientific">Ilex paraguariensis</name>
    <name type="common">yerba mate</name>
    <dbReference type="NCBI Taxonomy" id="185542"/>
    <lineage>
        <taxon>Eukaryota</taxon>
        <taxon>Viridiplantae</taxon>
        <taxon>Streptophyta</taxon>
        <taxon>Embryophyta</taxon>
        <taxon>Tracheophyta</taxon>
        <taxon>Spermatophyta</taxon>
        <taxon>Magnoliopsida</taxon>
        <taxon>eudicotyledons</taxon>
        <taxon>Gunneridae</taxon>
        <taxon>Pentapetalae</taxon>
        <taxon>asterids</taxon>
        <taxon>campanulids</taxon>
        <taxon>Aquifoliales</taxon>
        <taxon>Aquifoliaceae</taxon>
        <taxon>Ilex</taxon>
    </lineage>
</organism>
<proteinExistence type="inferred from homology"/>
<feature type="transmembrane region" description="Helical" evidence="6">
    <location>
        <begin position="303"/>
        <end position="322"/>
    </location>
</feature>
<dbReference type="EMBL" id="CAUOFW020006715">
    <property type="protein sequence ID" value="CAK9175813.1"/>
    <property type="molecule type" value="Genomic_DNA"/>
</dbReference>
<gene>
    <name evidence="8" type="ORF">ILEXP_LOCUS45633</name>
</gene>
<dbReference type="Proteomes" id="UP001642360">
    <property type="component" value="Unassembled WGS sequence"/>
</dbReference>
<comment type="similarity">
    <text evidence="2 6">Belongs to the drug/metabolite transporter (DMT) superfamily. Plant drug/metabolite exporter (P-DME) (TC 2.A.7.4) family.</text>
</comment>
<keyword evidence="9" id="KW-1185">Reference proteome</keyword>
<dbReference type="PANTHER" id="PTHR31218">
    <property type="entry name" value="WAT1-RELATED PROTEIN"/>
    <property type="match status" value="1"/>
</dbReference>
<feature type="transmembrane region" description="Helical" evidence="6">
    <location>
        <begin position="129"/>
        <end position="149"/>
    </location>
</feature>
<evidence type="ECO:0000313" key="9">
    <source>
        <dbReference type="Proteomes" id="UP001642360"/>
    </source>
</evidence>
<dbReference type="SUPFAM" id="SSF103481">
    <property type="entry name" value="Multidrug resistance efflux transporter EmrE"/>
    <property type="match status" value="2"/>
</dbReference>
<comment type="caution">
    <text evidence="8">The sequence shown here is derived from an EMBL/GenBank/DDBJ whole genome shotgun (WGS) entry which is preliminary data.</text>
</comment>
<feature type="domain" description="EamA" evidence="7">
    <location>
        <begin position="182"/>
        <end position="320"/>
    </location>
</feature>
<sequence length="360" mass="40180">MDSKKLYLAVILIQSIYAGLFLLSKAAFDVGMNTFIFVFYRQAAATLFLAPLAIFFEWKTAPPLSFRTFCKIFMLSLCGITMSLNIYGVGLIYTSATLAAATTNCLPVITFFLAVLFRLEMVKLRTIPGLVKIAGIIICMLGAATIAFYRGPYLKLMLHHHLFRHHTQQHQVFVPSSKTWAKGVFLMLLSNTCWGLWLVLQGRVLKIYPSKLLLTTLQCFLSTIQSFIIAISLERDPYEWKLGWNVRLLSVAYCGVVVTGVTFYLQAWVIEKKGPVFLAMSMPLTLIFTIISSALLLGEIISLGSVFGGILLVGGLYCVLWGKSKEQKMDDAICSRIEAEKEFSVPKKSVESQNPLPLPV</sequence>
<dbReference type="GO" id="GO:0016020">
    <property type="term" value="C:membrane"/>
    <property type="evidence" value="ECO:0007669"/>
    <property type="project" value="UniProtKB-SubCell"/>
</dbReference>
<feature type="transmembrane region" description="Helical" evidence="6">
    <location>
        <begin position="34"/>
        <end position="56"/>
    </location>
</feature>
<keyword evidence="4 6" id="KW-1133">Transmembrane helix</keyword>